<evidence type="ECO:0000256" key="3">
    <source>
        <dbReference type="ARBA" id="ARBA00022553"/>
    </source>
</evidence>
<evidence type="ECO:0000256" key="2">
    <source>
        <dbReference type="ARBA" id="ARBA00012438"/>
    </source>
</evidence>
<organism evidence="12 13">
    <name type="scientific">Parasutterella muris</name>
    <dbReference type="NCBI Taxonomy" id="2565572"/>
    <lineage>
        <taxon>Bacteria</taxon>
        <taxon>Pseudomonadati</taxon>
        <taxon>Pseudomonadota</taxon>
        <taxon>Betaproteobacteria</taxon>
        <taxon>Burkholderiales</taxon>
        <taxon>Sutterellaceae</taxon>
        <taxon>Parasutterella</taxon>
    </lineage>
</organism>
<evidence type="ECO:0000256" key="9">
    <source>
        <dbReference type="SAM" id="Coils"/>
    </source>
</evidence>
<name>A0A6L6YIE2_9BURK</name>
<proteinExistence type="predicted"/>
<sequence length="613" mass="68932">METAFERTKHFKSRRLTLLKTVCAFVLAFLFTFFQLLCVPANAKNQETVIKLGILNTIDPWFFVWSFGDSIEHLRKDNPNLKIESRELSFSELQKAIEAKELDFFIAPSGFFAFVSESAGAAQLATFHRELAADPGKSVGSVFVKRAGDERYKKLADLTHARISATDSNSFEGWIIAIGELRKQGLDIERIIRNAVFTGYGLPDVLTFLLNGSTDVGVLKACELEHLIDEGTIKQDDFEVIGEKTTSELKCRVSTNLYPDVVFASLPKAPSALVKAFSVSLLTMPKVGDGTWGFASDFSTVHELYRTLRLGPYEYLRHLTPTALLYEYRYVFYGFLALLLLALFYIYAVNKLVRRRTKALQVALEKKERAQEEARNVQERLFQLEKAGIVQELSAMFAHQPIASLINYSEGLKMYFSQNKEKEDSTVSEALEEMSAQAERLSQIINRVRRYARKEKRLLSPVKLNEVAETALNHVVKTRGASKIDFRIKAEEDAYALADSLEIELVLVNFLKNSIAALNDKNGARVEIQIGRQGVFWKMSVLDNGKFVSADEFEKLSQPIRSRKENGLGMGLSICKVIAENHGGKIMFERRSSGGLIASILLPQLNEGKQNGN</sequence>
<dbReference type="GO" id="GO:0000155">
    <property type="term" value="F:phosphorelay sensor kinase activity"/>
    <property type="evidence" value="ECO:0007669"/>
    <property type="project" value="InterPro"/>
</dbReference>
<dbReference type="GO" id="GO:0005524">
    <property type="term" value="F:ATP binding"/>
    <property type="evidence" value="ECO:0007669"/>
    <property type="project" value="UniProtKB-KW"/>
</dbReference>
<dbReference type="CDD" id="cd00082">
    <property type="entry name" value="HisKA"/>
    <property type="match status" value="1"/>
</dbReference>
<dbReference type="AlphaFoldDB" id="A0A6L6YIE2"/>
<keyword evidence="4" id="KW-0808">Transferase</keyword>
<dbReference type="Pfam" id="PF00512">
    <property type="entry name" value="HisKA"/>
    <property type="match status" value="1"/>
</dbReference>
<dbReference type="InterPro" id="IPR005467">
    <property type="entry name" value="His_kinase_dom"/>
</dbReference>
<accession>A0A6L6YIE2</accession>
<dbReference type="Pfam" id="PF02518">
    <property type="entry name" value="HATPase_c"/>
    <property type="match status" value="1"/>
</dbReference>
<dbReference type="Proteomes" id="UP000472580">
    <property type="component" value="Unassembled WGS sequence"/>
</dbReference>
<gene>
    <name evidence="12" type="ORF">E5987_09715</name>
</gene>
<protein>
    <recommendedName>
        <fullName evidence="2">histidine kinase</fullName>
        <ecNumber evidence="2">2.7.13.3</ecNumber>
    </recommendedName>
</protein>
<dbReference type="InterPro" id="IPR003661">
    <property type="entry name" value="HisK_dim/P_dom"/>
</dbReference>
<keyword evidence="6" id="KW-0418">Kinase</keyword>
<dbReference type="OrthoDB" id="8559580at2"/>
<comment type="caution">
    <text evidence="12">The sequence shown here is derived from an EMBL/GenBank/DDBJ whole genome shotgun (WGS) entry which is preliminary data.</text>
</comment>
<dbReference type="SMART" id="SM00387">
    <property type="entry name" value="HATPase_c"/>
    <property type="match status" value="1"/>
</dbReference>
<dbReference type="Gene3D" id="3.40.190.10">
    <property type="entry name" value="Periplasmic binding protein-like II"/>
    <property type="match status" value="1"/>
</dbReference>
<dbReference type="SUPFAM" id="SSF53850">
    <property type="entry name" value="Periplasmic binding protein-like II"/>
    <property type="match status" value="1"/>
</dbReference>
<dbReference type="EMBL" id="WSRP01000032">
    <property type="protein sequence ID" value="MVX57470.1"/>
    <property type="molecule type" value="Genomic_DNA"/>
</dbReference>
<dbReference type="SUPFAM" id="SSF55874">
    <property type="entry name" value="ATPase domain of HSP90 chaperone/DNA topoisomerase II/histidine kinase"/>
    <property type="match status" value="1"/>
</dbReference>
<dbReference type="PROSITE" id="PS50109">
    <property type="entry name" value="HIS_KIN"/>
    <property type="match status" value="1"/>
</dbReference>
<keyword evidence="3" id="KW-0597">Phosphoprotein</keyword>
<evidence type="ECO:0000259" key="11">
    <source>
        <dbReference type="PROSITE" id="PS50109"/>
    </source>
</evidence>
<keyword evidence="5" id="KW-0547">Nucleotide-binding</keyword>
<feature type="domain" description="Histidine kinase" evidence="11">
    <location>
        <begin position="393"/>
        <end position="606"/>
    </location>
</feature>
<dbReference type="Gene3D" id="1.10.287.130">
    <property type="match status" value="1"/>
</dbReference>
<dbReference type="Gene3D" id="3.30.565.10">
    <property type="entry name" value="Histidine kinase-like ATPase, C-terminal domain"/>
    <property type="match status" value="1"/>
</dbReference>
<evidence type="ECO:0000256" key="10">
    <source>
        <dbReference type="SAM" id="Phobius"/>
    </source>
</evidence>
<evidence type="ECO:0000313" key="13">
    <source>
        <dbReference type="Proteomes" id="UP000472580"/>
    </source>
</evidence>
<keyword evidence="10" id="KW-0812">Transmembrane</keyword>
<dbReference type="RefSeq" id="WP_160335893.1">
    <property type="nucleotide sequence ID" value="NZ_WSRP01000032.1"/>
</dbReference>
<reference evidence="12 13" key="1">
    <citation type="submission" date="2019-12" db="EMBL/GenBank/DDBJ databases">
        <title>Microbes associate with the intestines of laboratory mice.</title>
        <authorList>
            <person name="Navarre W."/>
            <person name="Wong E."/>
        </authorList>
    </citation>
    <scope>NUCLEOTIDE SEQUENCE [LARGE SCALE GENOMIC DNA]</scope>
    <source>
        <strain evidence="12 13">NM82_D38</strain>
    </source>
</reference>
<dbReference type="Pfam" id="PF12974">
    <property type="entry name" value="Phosphonate-bd"/>
    <property type="match status" value="1"/>
</dbReference>
<keyword evidence="7" id="KW-0067">ATP-binding</keyword>
<dbReference type="PANTHER" id="PTHR43065:SF10">
    <property type="entry name" value="PEROXIDE STRESS-ACTIVATED HISTIDINE KINASE MAK3"/>
    <property type="match status" value="1"/>
</dbReference>
<dbReference type="InterPro" id="IPR003594">
    <property type="entry name" value="HATPase_dom"/>
</dbReference>
<keyword evidence="8" id="KW-0902">Two-component regulatory system</keyword>
<evidence type="ECO:0000256" key="5">
    <source>
        <dbReference type="ARBA" id="ARBA00022741"/>
    </source>
</evidence>
<evidence type="ECO:0000256" key="8">
    <source>
        <dbReference type="ARBA" id="ARBA00023012"/>
    </source>
</evidence>
<dbReference type="EC" id="2.7.13.3" evidence="2"/>
<evidence type="ECO:0000256" key="4">
    <source>
        <dbReference type="ARBA" id="ARBA00022679"/>
    </source>
</evidence>
<keyword evidence="10" id="KW-1133">Transmembrane helix</keyword>
<feature type="coiled-coil region" evidence="9">
    <location>
        <begin position="353"/>
        <end position="387"/>
    </location>
</feature>
<dbReference type="PANTHER" id="PTHR43065">
    <property type="entry name" value="SENSOR HISTIDINE KINASE"/>
    <property type="match status" value="1"/>
</dbReference>
<evidence type="ECO:0000256" key="1">
    <source>
        <dbReference type="ARBA" id="ARBA00000085"/>
    </source>
</evidence>
<evidence type="ECO:0000256" key="6">
    <source>
        <dbReference type="ARBA" id="ARBA00022777"/>
    </source>
</evidence>
<evidence type="ECO:0000313" key="12">
    <source>
        <dbReference type="EMBL" id="MVX57470.1"/>
    </source>
</evidence>
<feature type="transmembrane region" description="Helical" evidence="10">
    <location>
        <begin position="330"/>
        <end position="348"/>
    </location>
</feature>
<keyword evidence="13" id="KW-1185">Reference proteome</keyword>
<dbReference type="SMART" id="SM00388">
    <property type="entry name" value="HisKA"/>
    <property type="match status" value="1"/>
</dbReference>
<comment type="catalytic activity">
    <reaction evidence="1">
        <text>ATP + protein L-histidine = ADP + protein N-phospho-L-histidine.</text>
        <dbReference type="EC" id="2.7.13.3"/>
    </reaction>
</comment>
<evidence type="ECO:0000256" key="7">
    <source>
        <dbReference type="ARBA" id="ARBA00022840"/>
    </source>
</evidence>
<keyword evidence="10" id="KW-0472">Membrane</keyword>
<dbReference type="InterPro" id="IPR036890">
    <property type="entry name" value="HATPase_C_sf"/>
</dbReference>
<keyword evidence="9" id="KW-0175">Coiled coil</keyword>